<dbReference type="AlphaFoldDB" id="A0AAV7QU40"/>
<dbReference type="EMBL" id="JANPWB010000010">
    <property type="protein sequence ID" value="KAJ1141920.1"/>
    <property type="molecule type" value="Genomic_DNA"/>
</dbReference>
<evidence type="ECO:0000256" key="1">
    <source>
        <dbReference type="SAM" id="MobiDB-lite"/>
    </source>
</evidence>
<evidence type="ECO:0000313" key="3">
    <source>
        <dbReference type="Proteomes" id="UP001066276"/>
    </source>
</evidence>
<organism evidence="2 3">
    <name type="scientific">Pleurodeles waltl</name>
    <name type="common">Iberian ribbed newt</name>
    <dbReference type="NCBI Taxonomy" id="8319"/>
    <lineage>
        <taxon>Eukaryota</taxon>
        <taxon>Metazoa</taxon>
        <taxon>Chordata</taxon>
        <taxon>Craniata</taxon>
        <taxon>Vertebrata</taxon>
        <taxon>Euteleostomi</taxon>
        <taxon>Amphibia</taxon>
        <taxon>Batrachia</taxon>
        <taxon>Caudata</taxon>
        <taxon>Salamandroidea</taxon>
        <taxon>Salamandridae</taxon>
        <taxon>Pleurodelinae</taxon>
        <taxon>Pleurodeles</taxon>
    </lineage>
</organism>
<dbReference type="Gene3D" id="2.60.120.920">
    <property type="match status" value="1"/>
</dbReference>
<reference evidence="2" key="1">
    <citation type="journal article" date="2022" name="bioRxiv">
        <title>Sequencing and chromosome-scale assembly of the giantPleurodeles waltlgenome.</title>
        <authorList>
            <person name="Brown T."/>
            <person name="Elewa A."/>
            <person name="Iarovenko S."/>
            <person name="Subramanian E."/>
            <person name="Araus A.J."/>
            <person name="Petzold A."/>
            <person name="Susuki M."/>
            <person name="Suzuki K.-i.T."/>
            <person name="Hayashi T."/>
            <person name="Toyoda A."/>
            <person name="Oliveira C."/>
            <person name="Osipova E."/>
            <person name="Leigh N.D."/>
            <person name="Simon A."/>
            <person name="Yun M.H."/>
        </authorList>
    </citation>
    <scope>NUCLEOTIDE SEQUENCE</scope>
    <source>
        <strain evidence="2">20211129_DDA</strain>
        <tissue evidence="2">Liver</tissue>
    </source>
</reference>
<dbReference type="InterPro" id="IPR043136">
    <property type="entry name" value="B30.2/SPRY_sf"/>
</dbReference>
<evidence type="ECO:0000313" key="2">
    <source>
        <dbReference type="EMBL" id="KAJ1141920.1"/>
    </source>
</evidence>
<feature type="compositionally biased region" description="Acidic residues" evidence="1">
    <location>
        <begin position="96"/>
        <end position="112"/>
    </location>
</feature>
<proteinExistence type="predicted"/>
<keyword evidence="3" id="KW-1185">Reference proteome</keyword>
<name>A0AAV7QU40_PLEWA</name>
<comment type="caution">
    <text evidence="2">The sequence shown here is derived from an EMBL/GenBank/DDBJ whole genome shotgun (WGS) entry which is preliminary data.</text>
</comment>
<feature type="region of interest" description="Disordered" evidence="1">
    <location>
        <begin position="93"/>
        <end position="112"/>
    </location>
</feature>
<accession>A0AAV7QU40</accession>
<dbReference type="Proteomes" id="UP001066276">
    <property type="component" value="Chromosome 6"/>
</dbReference>
<protein>
    <submittedName>
        <fullName evidence="2">Uncharacterized protein</fullName>
    </submittedName>
</protein>
<sequence length="154" mass="17804">MNVSGTLNECVGKRKSKVDDGLVQGWHPLSKRRHYIEVEFVDPGENCYIVLGFARRTTQRTGIWDEVGVQWRTMQMIERSFMAVEWKITLGLDDTREQEEEEEEEDGEELDQEHDGKNVVIFFTQNGKFIVKKDIIGMTSSEEKLKVDLHPLSG</sequence>
<gene>
    <name evidence="2" type="ORF">NDU88_008248</name>
</gene>